<evidence type="ECO:0000313" key="2">
    <source>
        <dbReference type="Proteomes" id="UP000051326"/>
    </source>
</evidence>
<evidence type="ECO:0000313" key="1">
    <source>
        <dbReference type="EMBL" id="CUI00449.1"/>
    </source>
</evidence>
<organism evidence="1 2">
    <name type="scientific">Leisingera aquaemixtae</name>
    <dbReference type="NCBI Taxonomy" id="1396826"/>
    <lineage>
        <taxon>Bacteria</taxon>
        <taxon>Pseudomonadati</taxon>
        <taxon>Pseudomonadota</taxon>
        <taxon>Alphaproteobacteria</taxon>
        <taxon>Rhodobacterales</taxon>
        <taxon>Roseobacteraceae</taxon>
        <taxon>Leisingera</taxon>
    </lineage>
</organism>
<dbReference type="AlphaFoldDB" id="A0A0P1HAN9"/>
<proteinExistence type="predicted"/>
<protein>
    <recommendedName>
        <fullName evidence="3">Transposase IS30-like HTH domain-containing protein</fullName>
    </recommendedName>
</protein>
<dbReference type="EMBL" id="CYSR01000027">
    <property type="protein sequence ID" value="CUI00449.1"/>
    <property type="molecule type" value="Genomic_DNA"/>
</dbReference>
<name>A0A0P1HAN9_9RHOB</name>
<dbReference type="STRING" id="1396826.PHA8399_02580"/>
<accession>A0A0P1HAN9</accession>
<dbReference type="Gene3D" id="1.10.10.60">
    <property type="entry name" value="Homeodomain-like"/>
    <property type="match status" value="1"/>
</dbReference>
<reference evidence="1 2" key="1">
    <citation type="submission" date="2015-09" db="EMBL/GenBank/DDBJ databases">
        <authorList>
            <consortium name="Swine Surveillance"/>
        </authorList>
    </citation>
    <scope>NUCLEOTIDE SEQUENCE [LARGE SCALE GENOMIC DNA]</scope>
    <source>
        <strain evidence="1 2">CECT 8399</strain>
    </source>
</reference>
<sequence length="49" mass="5632">MMLQTESDRGRQVVGLREIVLIHDLKKQGLRNSAIARKIGCDRKTVRKI</sequence>
<gene>
    <name evidence="1" type="ORF">PHA8399_02580</name>
</gene>
<dbReference type="Proteomes" id="UP000051326">
    <property type="component" value="Unassembled WGS sequence"/>
</dbReference>
<evidence type="ECO:0008006" key="3">
    <source>
        <dbReference type="Google" id="ProtNLM"/>
    </source>
</evidence>